<keyword evidence="2" id="KW-1003">Cell membrane</keyword>
<accession>A0A1S3EA13</accession>
<name>A0A1S3EA13_CICAR</name>
<keyword evidence="7" id="KW-0325">Glycoprotein</keyword>
<organism evidence="13 14">
    <name type="scientific">Cicer arietinum</name>
    <name type="common">Chickpea</name>
    <name type="synonym">Garbanzo</name>
    <dbReference type="NCBI Taxonomy" id="3827"/>
    <lineage>
        <taxon>Eukaryota</taxon>
        <taxon>Viridiplantae</taxon>
        <taxon>Streptophyta</taxon>
        <taxon>Embryophyta</taxon>
        <taxon>Tracheophyta</taxon>
        <taxon>Spermatophyta</taxon>
        <taxon>Magnoliopsida</taxon>
        <taxon>eudicotyledons</taxon>
        <taxon>Gunneridae</taxon>
        <taxon>Pentapetalae</taxon>
        <taxon>rosids</taxon>
        <taxon>fabids</taxon>
        <taxon>Fabales</taxon>
        <taxon>Fabaceae</taxon>
        <taxon>Papilionoideae</taxon>
        <taxon>50 kb inversion clade</taxon>
        <taxon>NPAAA clade</taxon>
        <taxon>Hologalegina</taxon>
        <taxon>IRL clade</taxon>
        <taxon>Cicereae</taxon>
        <taxon>Cicer</taxon>
    </lineage>
</organism>
<reference evidence="13" key="1">
    <citation type="journal article" date="2013" name="Nat. Biotechnol.">
        <title>Draft genome sequence of chickpea (Cicer arietinum) provides a resource for trait improvement.</title>
        <authorList>
            <person name="Varshney R.K."/>
            <person name="Song C."/>
            <person name="Saxena R.K."/>
            <person name="Azam S."/>
            <person name="Yu S."/>
            <person name="Sharpe A.G."/>
            <person name="Cannon S."/>
            <person name="Baek J."/>
            <person name="Rosen B.D."/>
            <person name="Tar'an B."/>
            <person name="Millan T."/>
            <person name="Zhang X."/>
            <person name="Ramsay L.D."/>
            <person name="Iwata A."/>
            <person name="Wang Y."/>
            <person name="Nelson W."/>
            <person name="Farmer A.D."/>
            <person name="Gaur P.M."/>
            <person name="Soderlund C."/>
            <person name="Penmetsa R.V."/>
            <person name="Xu C."/>
            <person name="Bharti A.K."/>
            <person name="He W."/>
            <person name="Winter P."/>
            <person name="Zhao S."/>
            <person name="Hane J.K."/>
            <person name="Carrasquilla-Garcia N."/>
            <person name="Condie J.A."/>
            <person name="Upadhyaya H.D."/>
            <person name="Luo M.C."/>
            <person name="Thudi M."/>
            <person name="Gowda C.L."/>
            <person name="Singh N.P."/>
            <person name="Lichtenzveig J."/>
            <person name="Gali K.K."/>
            <person name="Rubio J."/>
            <person name="Nadarajan N."/>
            <person name="Dolezel J."/>
            <person name="Bansal K.C."/>
            <person name="Xu X."/>
            <person name="Edwards D."/>
            <person name="Zhang G."/>
            <person name="Kahl G."/>
            <person name="Gil J."/>
            <person name="Singh K.B."/>
            <person name="Datta S.K."/>
            <person name="Jackson S.A."/>
            <person name="Wang J."/>
            <person name="Cook D.R."/>
        </authorList>
    </citation>
    <scope>NUCLEOTIDE SEQUENCE [LARGE SCALE GENOMIC DNA]</scope>
    <source>
        <strain evidence="13">cv. CDC Frontier</strain>
    </source>
</reference>
<evidence type="ECO:0000256" key="1">
    <source>
        <dbReference type="ARBA" id="ARBA00004609"/>
    </source>
</evidence>
<evidence type="ECO:0000259" key="12">
    <source>
        <dbReference type="PROSITE" id="PS51485"/>
    </source>
</evidence>
<evidence type="ECO:0000256" key="3">
    <source>
        <dbReference type="ARBA" id="ARBA00022622"/>
    </source>
</evidence>
<dbReference type="Pfam" id="PF02298">
    <property type="entry name" value="Cu_bind_like"/>
    <property type="match status" value="1"/>
</dbReference>
<dbReference type="GO" id="GO:0005886">
    <property type="term" value="C:plasma membrane"/>
    <property type="evidence" value="ECO:0007669"/>
    <property type="project" value="UniProtKB-SubCell"/>
</dbReference>
<dbReference type="PANTHER" id="PTHR33021:SF490">
    <property type="entry name" value="PLASTOCYANIN-LIKE DOMAIN PROTEIN"/>
    <property type="match status" value="1"/>
</dbReference>
<keyword evidence="10" id="KW-0812">Transmembrane</keyword>
<evidence type="ECO:0000256" key="6">
    <source>
        <dbReference type="ARBA" id="ARBA00023157"/>
    </source>
</evidence>
<feature type="chain" id="PRO_5010175216" evidence="11">
    <location>
        <begin position="24"/>
        <end position="190"/>
    </location>
</feature>
<keyword evidence="13" id="KW-1185">Reference proteome</keyword>
<dbReference type="STRING" id="3827.A0A1S3EA13"/>
<dbReference type="GeneID" id="101499807"/>
<feature type="domain" description="Phytocyanin" evidence="12">
    <location>
        <begin position="24"/>
        <end position="125"/>
    </location>
</feature>
<dbReference type="PaxDb" id="3827-XP_004505633.1"/>
<keyword evidence="5 10" id="KW-0472">Membrane</keyword>
<evidence type="ECO:0000256" key="7">
    <source>
        <dbReference type="ARBA" id="ARBA00023180"/>
    </source>
</evidence>
<dbReference type="CDD" id="cd11019">
    <property type="entry name" value="OsENODL1_like"/>
    <property type="match status" value="1"/>
</dbReference>
<dbReference type="Proteomes" id="UP000087171">
    <property type="component" value="Chromosome Ca6"/>
</dbReference>
<dbReference type="GO" id="GO:0009055">
    <property type="term" value="F:electron transfer activity"/>
    <property type="evidence" value="ECO:0007669"/>
    <property type="project" value="InterPro"/>
</dbReference>
<proteinExistence type="inferred from homology"/>
<evidence type="ECO:0000256" key="2">
    <source>
        <dbReference type="ARBA" id="ARBA00022475"/>
    </source>
</evidence>
<evidence type="ECO:0000256" key="10">
    <source>
        <dbReference type="SAM" id="Phobius"/>
    </source>
</evidence>
<keyword evidence="6" id="KW-1015">Disulfide bond</keyword>
<keyword evidence="10" id="KW-1133">Transmembrane helix</keyword>
<keyword evidence="4 11" id="KW-0732">Signal</keyword>
<dbReference type="InterPro" id="IPR039391">
    <property type="entry name" value="Phytocyanin-like"/>
</dbReference>
<dbReference type="RefSeq" id="XP_012572667.1">
    <property type="nucleotide sequence ID" value="XM_012717213.2"/>
</dbReference>
<sequence>MASPMFLILMFLLTPMLLSSSQARDFHVGGKNGWVLKPSQDYNQWAQTNRFQINDTLHFKYNKENDSVLVVKKEDYDLCNTSNPKQKMEGGDSIFKISESGLFFFISGNVDHCKNGQKVIILVMAVKHHTPLLSPSAPPSQSPASGLVPPHIHSSDLVTPAPSPSEACVGVSVGFWVAIFMLSGYVGLVY</sequence>
<reference evidence="14" key="2">
    <citation type="submission" date="2025-08" db="UniProtKB">
        <authorList>
            <consortium name="RefSeq"/>
        </authorList>
    </citation>
    <scope>IDENTIFICATION</scope>
    <source>
        <tissue evidence="14">Etiolated seedlings</tissue>
    </source>
</reference>
<keyword evidence="3" id="KW-0336">GPI-anchor</keyword>
<comment type="subcellular location">
    <subcellularLocation>
        <location evidence="1">Cell membrane</location>
        <topology evidence="1">Lipid-anchor</topology>
        <topology evidence="1">GPI-anchor</topology>
    </subcellularLocation>
</comment>
<dbReference type="KEGG" id="cam:101499807"/>
<evidence type="ECO:0000256" key="9">
    <source>
        <dbReference type="ARBA" id="ARBA00035011"/>
    </source>
</evidence>
<evidence type="ECO:0000256" key="5">
    <source>
        <dbReference type="ARBA" id="ARBA00023136"/>
    </source>
</evidence>
<evidence type="ECO:0000313" key="14">
    <source>
        <dbReference type="RefSeq" id="XP_012572667.1"/>
    </source>
</evidence>
<dbReference type="AlphaFoldDB" id="A0A1S3EA13"/>
<dbReference type="GO" id="GO:0098552">
    <property type="term" value="C:side of membrane"/>
    <property type="evidence" value="ECO:0007669"/>
    <property type="project" value="UniProtKB-KW"/>
</dbReference>
<feature type="transmembrane region" description="Helical" evidence="10">
    <location>
        <begin position="169"/>
        <end position="188"/>
    </location>
</feature>
<feature type="signal peptide" evidence="11">
    <location>
        <begin position="1"/>
        <end position="23"/>
    </location>
</feature>
<protein>
    <submittedName>
        <fullName evidence="14">Early nodulin-like protein 2</fullName>
    </submittedName>
</protein>
<evidence type="ECO:0000256" key="11">
    <source>
        <dbReference type="SAM" id="SignalP"/>
    </source>
</evidence>
<dbReference type="InterPro" id="IPR003245">
    <property type="entry name" value="Phytocyanin_dom"/>
</dbReference>
<dbReference type="PANTHER" id="PTHR33021">
    <property type="entry name" value="BLUE COPPER PROTEIN"/>
    <property type="match status" value="1"/>
</dbReference>
<evidence type="ECO:0000256" key="8">
    <source>
        <dbReference type="ARBA" id="ARBA00023288"/>
    </source>
</evidence>
<dbReference type="InterPro" id="IPR008972">
    <property type="entry name" value="Cupredoxin"/>
</dbReference>
<dbReference type="Gene3D" id="2.60.40.420">
    <property type="entry name" value="Cupredoxins - blue copper proteins"/>
    <property type="match status" value="1"/>
</dbReference>
<dbReference type="InterPro" id="IPR041846">
    <property type="entry name" value="ENL_dom"/>
</dbReference>
<keyword evidence="8" id="KW-0449">Lipoprotein</keyword>
<dbReference type="FunFam" id="2.60.40.420:FF:000010">
    <property type="entry name" value="Early nodulin-like protein 1"/>
    <property type="match status" value="1"/>
</dbReference>
<dbReference type="eggNOG" id="ENOG502RZ81">
    <property type="taxonomic scope" value="Eukaryota"/>
</dbReference>
<gene>
    <name evidence="14" type="primary">LOC101499807</name>
</gene>
<evidence type="ECO:0000256" key="4">
    <source>
        <dbReference type="ARBA" id="ARBA00022729"/>
    </source>
</evidence>
<comment type="similarity">
    <text evidence="9">Belongs to the early nodulin-like (ENODL) family.</text>
</comment>
<dbReference type="PROSITE" id="PS51485">
    <property type="entry name" value="PHYTOCYANIN"/>
    <property type="match status" value="1"/>
</dbReference>
<dbReference type="SUPFAM" id="SSF49503">
    <property type="entry name" value="Cupredoxins"/>
    <property type="match status" value="1"/>
</dbReference>
<evidence type="ECO:0000313" key="13">
    <source>
        <dbReference type="Proteomes" id="UP000087171"/>
    </source>
</evidence>
<dbReference type="OrthoDB" id="2015640at2759"/>